<accession>A0A1G7ZHH0</accession>
<proteinExistence type="predicted"/>
<evidence type="ECO:0000313" key="3">
    <source>
        <dbReference type="Proteomes" id="UP000199495"/>
    </source>
</evidence>
<name>A0A1G7ZHH0_9HYPH</name>
<protein>
    <submittedName>
        <fullName evidence="2">Uncharacterized protein</fullName>
    </submittedName>
</protein>
<evidence type="ECO:0000313" key="2">
    <source>
        <dbReference type="EMBL" id="SDH08192.1"/>
    </source>
</evidence>
<dbReference type="AlphaFoldDB" id="A0A1G7ZHH0"/>
<evidence type="ECO:0000256" key="1">
    <source>
        <dbReference type="SAM" id="MobiDB-lite"/>
    </source>
</evidence>
<keyword evidence="3" id="KW-1185">Reference proteome</keyword>
<dbReference type="EMBL" id="FNCS01000020">
    <property type="protein sequence ID" value="SDH08192.1"/>
    <property type="molecule type" value="Genomic_DNA"/>
</dbReference>
<sequence length="122" mass="13445">MTLQGVVQRPDGLFDVVVDGRVVAGAVGTNREAWRAYDRATGDVVSPSEKRADFAFQRSLDVKVKEPVTRRPPMTVAQIEAGRSPKGGWTAKTLRGWGVPWPPPKGWRRKLLKGEPVARNAK</sequence>
<reference evidence="2 3" key="1">
    <citation type="submission" date="2016-10" db="EMBL/GenBank/DDBJ databases">
        <authorList>
            <person name="de Groot N.N."/>
        </authorList>
    </citation>
    <scope>NUCLEOTIDE SEQUENCE [LARGE SCALE GENOMIC DNA]</scope>
    <source>
        <strain evidence="2 3">CGMCC 1.10267</strain>
    </source>
</reference>
<gene>
    <name evidence="2" type="ORF">SAMN04487974_12023</name>
</gene>
<dbReference type="STRING" id="440168.SAMN04487974_12023"/>
<feature type="region of interest" description="Disordered" evidence="1">
    <location>
        <begin position="81"/>
        <end position="122"/>
    </location>
</feature>
<organism evidence="2 3">
    <name type="scientific">Pelagibacterium luteolum</name>
    <dbReference type="NCBI Taxonomy" id="440168"/>
    <lineage>
        <taxon>Bacteria</taxon>
        <taxon>Pseudomonadati</taxon>
        <taxon>Pseudomonadota</taxon>
        <taxon>Alphaproteobacteria</taxon>
        <taxon>Hyphomicrobiales</taxon>
        <taxon>Devosiaceae</taxon>
        <taxon>Pelagibacterium</taxon>
    </lineage>
</organism>
<dbReference type="Proteomes" id="UP000199495">
    <property type="component" value="Unassembled WGS sequence"/>
</dbReference>